<name>A0A2P2IYS7_RHIMU</name>
<sequence>MAALVTIALDVIDVFVYVADSLRIIQHVEKIQVPSPLKLLDLKPPEEILWDEKQFGVSAHLAALSLSLVEIG</sequence>
<dbReference type="AlphaFoldDB" id="A0A2P2IYS7"/>
<dbReference type="EMBL" id="GGEC01005886">
    <property type="protein sequence ID" value="MBW86369.1"/>
    <property type="molecule type" value="Transcribed_RNA"/>
</dbReference>
<evidence type="ECO:0000313" key="1">
    <source>
        <dbReference type="EMBL" id="MBW86369.1"/>
    </source>
</evidence>
<accession>A0A2P2IYS7</accession>
<reference evidence="1" key="1">
    <citation type="submission" date="2018-02" db="EMBL/GenBank/DDBJ databases">
        <title>Rhizophora mucronata_Transcriptome.</title>
        <authorList>
            <person name="Meera S.P."/>
            <person name="Sreeshan A."/>
            <person name="Augustine A."/>
        </authorList>
    </citation>
    <scope>NUCLEOTIDE SEQUENCE</scope>
    <source>
        <tissue evidence="1">Leaf</tissue>
    </source>
</reference>
<proteinExistence type="predicted"/>
<protein>
    <submittedName>
        <fullName evidence="1">Uncharacterized protein</fullName>
    </submittedName>
</protein>
<organism evidence="1">
    <name type="scientific">Rhizophora mucronata</name>
    <name type="common">Asiatic mangrove</name>
    <dbReference type="NCBI Taxonomy" id="61149"/>
    <lineage>
        <taxon>Eukaryota</taxon>
        <taxon>Viridiplantae</taxon>
        <taxon>Streptophyta</taxon>
        <taxon>Embryophyta</taxon>
        <taxon>Tracheophyta</taxon>
        <taxon>Spermatophyta</taxon>
        <taxon>Magnoliopsida</taxon>
        <taxon>eudicotyledons</taxon>
        <taxon>Gunneridae</taxon>
        <taxon>Pentapetalae</taxon>
        <taxon>rosids</taxon>
        <taxon>fabids</taxon>
        <taxon>Malpighiales</taxon>
        <taxon>Rhizophoraceae</taxon>
        <taxon>Rhizophora</taxon>
    </lineage>
</organism>